<dbReference type="PANTHER" id="PTHR46769:SF2">
    <property type="entry name" value="FIBROCYSTIN-L ISOFORM 2 PRECURSOR-RELATED"/>
    <property type="match status" value="1"/>
</dbReference>
<feature type="non-terminal residue" evidence="3">
    <location>
        <position position="1"/>
    </location>
</feature>
<gene>
    <name evidence="3" type="ORF">PGLA1383_LOCUS1929</name>
</gene>
<keyword evidence="2" id="KW-1133">Transmembrane helix</keyword>
<name>A0A813DBF1_POLGL</name>
<feature type="transmembrane region" description="Helical" evidence="2">
    <location>
        <begin position="457"/>
        <end position="481"/>
    </location>
</feature>
<evidence type="ECO:0000256" key="1">
    <source>
        <dbReference type="ARBA" id="ARBA00022729"/>
    </source>
</evidence>
<dbReference type="InterPro" id="IPR052387">
    <property type="entry name" value="Fibrocystin"/>
</dbReference>
<dbReference type="EMBL" id="CAJNNV010000542">
    <property type="protein sequence ID" value="CAE8582940.1"/>
    <property type="molecule type" value="Genomic_DNA"/>
</dbReference>
<dbReference type="OrthoDB" id="120976at2759"/>
<dbReference type="Proteomes" id="UP000654075">
    <property type="component" value="Unassembled WGS sequence"/>
</dbReference>
<evidence type="ECO:0000313" key="3">
    <source>
        <dbReference type="EMBL" id="CAE8582940.1"/>
    </source>
</evidence>
<sequence>MEAEAKVFMGKSTITGNRVSMAPEMDGTSQMVLTDVDGSLVGTVGVTAPGGSVVNIYNPALAIAACKQAPGFFNCPTLKLRYLKWEAVDDLSHRVTSKFKAWRQSDGQSTWSTGPMNDGCIPDPPEADRGWFMRVNDLYNLTLFTSPPKHHRLFFFNDDPDSIRLDIFLTQPFRLEVYVDGALLPEKNYDTAQDAAGPRLPKLTDPHGAYTFDPHSRRFYLIMKGGTYNGRAATVGGGFVLLRMLQVVQLSMTVSVPLAQFDGPSMISNLATLLQIDPSRIKIVSVQTRAQVGGRRLSGFGSPRSLQAEELEVLTQIVEKNPAPVPGDAFASAGLPKSRLDALGIVVSPPSNAGDDEANATGAAEPAGFDADSLVELTTLAQTVQSAADDGSLESSLKMPVVLMAIATTDPSAPMANIVNDATTATTTAAPAANATTVEAGGPGALMPDIDQDGSELLPILIGAIGGAFVGLAMMGFGIYAKMRWAPG</sequence>
<proteinExistence type="predicted"/>
<dbReference type="AlphaFoldDB" id="A0A813DBF1"/>
<accession>A0A813DBF1</accession>
<comment type="caution">
    <text evidence="3">The sequence shown here is derived from an EMBL/GenBank/DDBJ whole genome shotgun (WGS) entry which is preliminary data.</text>
</comment>
<evidence type="ECO:0000256" key="2">
    <source>
        <dbReference type="SAM" id="Phobius"/>
    </source>
</evidence>
<evidence type="ECO:0000313" key="4">
    <source>
        <dbReference type="Proteomes" id="UP000654075"/>
    </source>
</evidence>
<reference evidence="3" key="1">
    <citation type="submission" date="2021-02" db="EMBL/GenBank/DDBJ databases">
        <authorList>
            <person name="Dougan E. K."/>
            <person name="Rhodes N."/>
            <person name="Thang M."/>
            <person name="Chan C."/>
        </authorList>
    </citation>
    <scope>NUCLEOTIDE SEQUENCE</scope>
</reference>
<keyword evidence="1" id="KW-0732">Signal</keyword>
<keyword evidence="2" id="KW-0472">Membrane</keyword>
<evidence type="ECO:0008006" key="5">
    <source>
        <dbReference type="Google" id="ProtNLM"/>
    </source>
</evidence>
<keyword evidence="4" id="KW-1185">Reference proteome</keyword>
<protein>
    <recommendedName>
        <fullName evidence="5">Transmembrane protein</fullName>
    </recommendedName>
</protein>
<dbReference type="PANTHER" id="PTHR46769">
    <property type="entry name" value="POLYCYSTIC KIDNEY AND HEPATIC DISEASE 1 (AUTOSOMAL RECESSIVE)-LIKE 1"/>
    <property type="match status" value="1"/>
</dbReference>
<keyword evidence="2" id="KW-0812">Transmembrane</keyword>
<organism evidence="3 4">
    <name type="scientific">Polarella glacialis</name>
    <name type="common">Dinoflagellate</name>
    <dbReference type="NCBI Taxonomy" id="89957"/>
    <lineage>
        <taxon>Eukaryota</taxon>
        <taxon>Sar</taxon>
        <taxon>Alveolata</taxon>
        <taxon>Dinophyceae</taxon>
        <taxon>Suessiales</taxon>
        <taxon>Suessiaceae</taxon>
        <taxon>Polarella</taxon>
    </lineage>
</organism>